<organism evidence="2 3">
    <name type="scientific">Gossypium arboreum</name>
    <name type="common">Tree cotton</name>
    <name type="synonym">Gossypium nanking</name>
    <dbReference type="NCBI Taxonomy" id="29729"/>
    <lineage>
        <taxon>Eukaryota</taxon>
        <taxon>Viridiplantae</taxon>
        <taxon>Streptophyta</taxon>
        <taxon>Embryophyta</taxon>
        <taxon>Tracheophyta</taxon>
        <taxon>Spermatophyta</taxon>
        <taxon>Magnoliopsida</taxon>
        <taxon>eudicotyledons</taxon>
        <taxon>Gunneridae</taxon>
        <taxon>Pentapetalae</taxon>
        <taxon>rosids</taxon>
        <taxon>malvids</taxon>
        <taxon>Malvales</taxon>
        <taxon>Malvaceae</taxon>
        <taxon>Malvoideae</taxon>
        <taxon>Gossypium</taxon>
    </lineage>
</organism>
<protein>
    <submittedName>
        <fullName evidence="2">Uncharacterized protein</fullName>
    </submittedName>
</protein>
<accession>A0ABR0Q2Z2</accession>
<feature type="compositionally biased region" description="Acidic residues" evidence="1">
    <location>
        <begin position="11"/>
        <end position="28"/>
    </location>
</feature>
<gene>
    <name evidence="2" type="ORF">PVK06_017393</name>
</gene>
<reference evidence="2 3" key="1">
    <citation type="submission" date="2023-03" db="EMBL/GenBank/DDBJ databases">
        <title>WGS of Gossypium arboreum.</title>
        <authorList>
            <person name="Yu D."/>
        </authorList>
    </citation>
    <scope>NUCLEOTIDE SEQUENCE [LARGE SCALE GENOMIC DNA]</scope>
    <source>
        <tissue evidence="2">Leaf</tissue>
    </source>
</reference>
<dbReference type="EMBL" id="JARKNE010000005">
    <property type="protein sequence ID" value="KAK5833547.1"/>
    <property type="molecule type" value="Genomic_DNA"/>
</dbReference>
<evidence type="ECO:0000313" key="2">
    <source>
        <dbReference type="EMBL" id="KAK5833547.1"/>
    </source>
</evidence>
<dbReference type="Proteomes" id="UP001358586">
    <property type="component" value="Chromosome 5"/>
</dbReference>
<feature type="region of interest" description="Disordered" evidence="1">
    <location>
        <begin position="1"/>
        <end position="33"/>
    </location>
</feature>
<proteinExistence type="predicted"/>
<evidence type="ECO:0000313" key="3">
    <source>
        <dbReference type="Proteomes" id="UP001358586"/>
    </source>
</evidence>
<keyword evidence="3" id="KW-1185">Reference proteome</keyword>
<comment type="caution">
    <text evidence="2">The sequence shown here is derived from an EMBL/GenBank/DDBJ whole genome shotgun (WGS) entry which is preliminary data.</text>
</comment>
<evidence type="ECO:0000256" key="1">
    <source>
        <dbReference type="SAM" id="MobiDB-lite"/>
    </source>
</evidence>
<sequence length="91" mass="10475">MPFYKKTKYEEGEEEYEDEDIDDEEEKGEEPAHDYNLNDMFQSEQPTIRRVKLHNLGQTSLNQSAGRRATKITVGRGKSKAIQGRSIGIQL</sequence>
<name>A0ABR0Q2Z2_GOSAR</name>